<dbReference type="Gene3D" id="2.30.110.10">
    <property type="entry name" value="Electron Transport, Fmn-binding Protein, Chain A"/>
    <property type="match status" value="1"/>
</dbReference>
<dbReference type="InterPro" id="IPR002563">
    <property type="entry name" value="Flavin_Rdtase-like_dom"/>
</dbReference>
<evidence type="ECO:0000313" key="3">
    <source>
        <dbReference type="Proteomes" id="UP000472335"/>
    </source>
</evidence>
<keyword evidence="3" id="KW-1185">Reference proteome</keyword>
<accession>A0A6G4UY49</accession>
<dbReference type="EMBL" id="JAAKZY010000005">
    <property type="protein sequence ID" value="NGO06595.1"/>
    <property type="molecule type" value="Genomic_DNA"/>
</dbReference>
<comment type="caution">
    <text evidence="2">The sequence shown here is derived from an EMBL/GenBank/DDBJ whole genome shotgun (WGS) entry which is preliminary data.</text>
</comment>
<organism evidence="2 3">
    <name type="scientific">Streptomyces scabichelini</name>
    <dbReference type="NCBI Taxonomy" id="2711217"/>
    <lineage>
        <taxon>Bacteria</taxon>
        <taxon>Bacillati</taxon>
        <taxon>Actinomycetota</taxon>
        <taxon>Actinomycetes</taxon>
        <taxon>Kitasatosporales</taxon>
        <taxon>Streptomycetaceae</taxon>
        <taxon>Streptomyces</taxon>
    </lineage>
</organism>
<sequence length="51" mass="5398">MSLHCAALDTIPVGDHELLAGRVIDARFPSSEGAPLVWYGRAFGSVTAGRE</sequence>
<dbReference type="GO" id="GO:0010181">
    <property type="term" value="F:FMN binding"/>
    <property type="evidence" value="ECO:0007669"/>
    <property type="project" value="InterPro"/>
</dbReference>
<gene>
    <name evidence="2" type="ORF">G5C60_02615</name>
</gene>
<dbReference type="Pfam" id="PF01613">
    <property type="entry name" value="Flavin_Reduct"/>
    <property type="match status" value="1"/>
</dbReference>
<dbReference type="AlphaFoldDB" id="A0A6G4UY49"/>
<name>A0A6G4UY49_9ACTN</name>
<evidence type="ECO:0000313" key="2">
    <source>
        <dbReference type="EMBL" id="NGO06595.1"/>
    </source>
</evidence>
<reference evidence="2 3" key="1">
    <citation type="submission" date="2020-02" db="EMBL/GenBank/DDBJ databases">
        <title>Whole-genome analyses of novel actinobacteria.</title>
        <authorList>
            <person name="Sahin N."/>
            <person name="Gencbay T."/>
        </authorList>
    </citation>
    <scope>NUCLEOTIDE SEQUENCE [LARGE SCALE GENOMIC DNA]</scope>
    <source>
        <strain evidence="2 3">HC44</strain>
    </source>
</reference>
<evidence type="ECO:0000259" key="1">
    <source>
        <dbReference type="Pfam" id="PF01613"/>
    </source>
</evidence>
<dbReference type="Proteomes" id="UP000472335">
    <property type="component" value="Unassembled WGS sequence"/>
</dbReference>
<dbReference type="GO" id="GO:0016646">
    <property type="term" value="F:oxidoreductase activity, acting on the CH-NH group of donors, NAD or NADP as acceptor"/>
    <property type="evidence" value="ECO:0007669"/>
    <property type="project" value="UniProtKB-ARBA"/>
</dbReference>
<dbReference type="SUPFAM" id="SSF50475">
    <property type="entry name" value="FMN-binding split barrel"/>
    <property type="match status" value="1"/>
</dbReference>
<proteinExistence type="predicted"/>
<feature type="domain" description="Flavin reductase like" evidence="1">
    <location>
        <begin position="2"/>
        <end position="46"/>
    </location>
</feature>
<dbReference type="InterPro" id="IPR012349">
    <property type="entry name" value="Split_barrel_FMN-bd"/>
</dbReference>
<protein>
    <recommendedName>
        <fullName evidence="1">Flavin reductase like domain-containing protein</fullName>
    </recommendedName>
</protein>